<comment type="caution">
    <text evidence="1">The sequence shown here is derived from an EMBL/GenBank/DDBJ whole genome shotgun (WGS) entry which is preliminary data.</text>
</comment>
<organism evidence="1 2">
    <name type="scientific">Adiantum capillus-veneris</name>
    <name type="common">Maidenhair fern</name>
    <dbReference type="NCBI Taxonomy" id="13818"/>
    <lineage>
        <taxon>Eukaryota</taxon>
        <taxon>Viridiplantae</taxon>
        <taxon>Streptophyta</taxon>
        <taxon>Embryophyta</taxon>
        <taxon>Tracheophyta</taxon>
        <taxon>Polypodiopsida</taxon>
        <taxon>Polypodiidae</taxon>
        <taxon>Polypodiales</taxon>
        <taxon>Pteridineae</taxon>
        <taxon>Pteridaceae</taxon>
        <taxon>Vittarioideae</taxon>
        <taxon>Adiantum</taxon>
    </lineage>
</organism>
<proteinExistence type="predicted"/>
<reference evidence="1" key="1">
    <citation type="submission" date="2021-01" db="EMBL/GenBank/DDBJ databases">
        <title>Adiantum capillus-veneris genome.</title>
        <authorList>
            <person name="Fang Y."/>
            <person name="Liao Q."/>
        </authorList>
    </citation>
    <scope>NUCLEOTIDE SEQUENCE</scope>
    <source>
        <strain evidence="1">H3</strain>
        <tissue evidence="1">Leaf</tissue>
    </source>
</reference>
<name>A0A9D4ZJH2_ADICA</name>
<gene>
    <name evidence="1" type="ORF">GOP47_0009402</name>
</gene>
<dbReference type="Proteomes" id="UP000886520">
    <property type="component" value="Chromosome 9"/>
</dbReference>
<accession>A0A9D4ZJH2</accession>
<protein>
    <submittedName>
        <fullName evidence="1">Uncharacterized protein</fullName>
    </submittedName>
</protein>
<sequence>MKSGCLVQLRKRPPWSEDGRGLLLELRAITEEGRQLEGKRREKEGESVVSLGGTTSGCYKLIEWRQALLSMRSQPPIDAACYLVSPGDFFKLTPLY</sequence>
<keyword evidence="2" id="KW-1185">Reference proteome</keyword>
<evidence type="ECO:0000313" key="2">
    <source>
        <dbReference type="Proteomes" id="UP000886520"/>
    </source>
</evidence>
<dbReference type="AlphaFoldDB" id="A0A9D4ZJH2"/>
<evidence type="ECO:0000313" key="1">
    <source>
        <dbReference type="EMBL" id="KAI5075326.1"/>
    </source>
</evidence>
<dbReference type="EMBL" id="JABFUD020000009">
    <property type="protein sequence ID" value="KAI5075326.1"/>
    <property type="molecule type" value="Genomic_DNA"/>
</dbReference>